<feature type="coiled-coil region" evidence="1">
    <location>
        <begin position="1272"/>
        <end position="1306"/>
    </location>
</feature>
<protein>
    <recommendedName>
        <fullName evidence="6">Mg2+ transporter zinc transport protein</fullName>
    </recommendedName>
</protein>
<dbReference type="Proteomes" id="UP000235786">
    <property type="component" value="Unassembled WGS sequence"/>
</dbReference>
<evidence type="ECO:0000256" key="1">
    <source>
        <dbReference type="SAM" id="Coils"/>
    </source>
</evidence>
<feature type="compositionally biased region" description="Basic and acidic residues" evidence="2">
    <location>
        <begin position="271"/>
        <end position="283"/>
    </location>
</feature>
<keyword evidence="3" id="KW-0472">Membrane</keyword>
<sequence>MSSSTSPNPIAANCESKAGDAQSNAFPTNAFKRCYIPENVPSTDEFTTYIQRDIRAITTTRPYQPKKRELLEPPQSLADDDYTYLSFGDDGTTASVTESGQLMQMSRYLGPGRSSVFVADCQDIWEPYMIDERARQLQEKTRYGAGFGKDIITPTTNWKRSVSFLRDRWPRVVFVDDKIYEIFLQWLVKDGVVIQQTIIRNLTDKPLRFQHMFDFSVLIRELDFIDPSYKFNEEEGGENYNEGPGPNGYGFVKVHKLPRGEDANESYASKSPERWYTEDRPHDGSSNGGDSPAQPEAVGVVMGLFVNGEAKKLDDFKDNRDLEISPNGGKIELTAGYKLVLLSSANNDWKRLTMSAKEVDMDFILAESRFDNYDGLEFDFAARRNLQHILSVCVLPVGDHLVWKGSIEDVVEPRSEDRQVALTCGDMSGHRICHSASFFAFKFLTSVARYIRLKFGSSYTNDNPVSTDPIKLLRNTIRDVCKAHLKWVFMNCEIKDHHLAKNYWVNGKEMPRTGQLAPDTPTDTPLQILKAFEYYQEFKVKEPGEDKKLAEDMAFIVDLLQGGPKQSAMSWVRQIDQQNKRDSYAWRHLPTTDIGTFRLDDHAWLWNSLKALSTILDWKKKWKSDAKVRGEKAKEPSSEDLRKKYEPDKVQREMTRRFTTENDHSKQRMLAVTRSSRENRFVFHSRDTALFYKLAGSFIDDSAHILSDVWRNTLEAQRGQEANQDMEWDNPLRYALAIVMAKSGYSINRLSSEDVLTKALEALDGSMLRNGLFPGQIDEATHEESLFVNKYYRDFYFHVGFEVPYVLWECKTGNHLPRTNTGSSSLQTLLLAKPQRQLSVTIAELSSSPPNDGGTGLEGPATTLVPKEPPLMKGKIPFNNFIDSQNIVEISEEWLYDYPNFLDYEPHAESFTRESLQAIGSEVGEVVLKAITAFQQHSEGTKPEDEYKPIELSGSDVTEKQWMRHWRTRVNLVQDVAKKKLHGKTASASTHNESGLVADDVLWAILRALRKADKAKKRFIWLPNASLDCALICFLAAHEAEKESMSFFFDNHAHYFTLFSDEAVRAQNIWRTEFHTRFLQLMDPQTDSLDPDRSSILTPESVSILKDCKLNGRSLVHASAGFKFTGDFMDRFWTCHFIEFLPHKFPDYRLRSPLLEEVEPRAGTWRQRKVLELILFNRVIFEMNRSTKEILDLINDKLRAETDGLSASKLKSDRYFKISIEWEALSQILEAMDRDFGDIMTNITDWETRERDRQQEQPRWTKDDERKYRLVINKLLANSRRKLRELRNYQNTVKSLKTSIATTQERIRNELSLRGNENIRYFTYATVFFLPLGFAASVFSMQGAPAHNVLIGMVICAVVGLFVTILALLTIQGILKMLEDAIGRVRDFVMRKIQKIEKEVDEERSMKSRPPSLFPRK</sequence>
<keyword evidence="1" id="KW-0175">Coiled coil</keyword>
<keyword evidence="5" id="KW-1185">Reference proteome</keyword>
<feature type="region of interest" description="Disordered" evidence="2">
    <location>
        <begin position="627"/>
        <end position="646"/>
    </location>
</feature>
<evidence type="ECO:0008006" key="6">
    <source>
        <dbReference type="Google" id="ProtNLM"/>
    </source>
</evidence>
<feature type="region of interest" description="Disordered" evidence="2">
    <location>
        <begin position="262"/>
        <end position="293"/>
    </location>
</feature>
<keyword evidence="3" id="KW-0812">Transmembrane</keyword>
<dbReference type="OrthoDB" id="5361176at2759"/>
<evidence type="ECO:0000256" key="2">
    <source>
        <dbReference type="SAM" id="MobiDB-lite"/>
    </source>
</evidence>
<dbReference type="Gene3D" id="1.20.58.340">
    <property type="entry name" value="Magnesium transport protein CorA, transmembrane region"/>
    <property type="match status" value="1"/>
</dbReference>
<evidence type="ECO:0000313" key="4">
    <source>
        <dbReference type="EMBL" id="PMD49028.1"/>
    </source>
</evidence>
<feature type="transmembrane region" description="Helical" evidence="3">
    <location>
        <begin position="1321"/>
        <end position="1343"/>
    </location>
</feature>
<organism evidence="4 5">
    <name type="scientific">Hyaloscypha variabilis (strain UAMH 11265 / GT02V1 / F)</name>
    <name type="common">Meliniomyces variabilis</name>
    <dbReference type="NCBI Taxonomy" id="1149755"/>
    <lineage>
        <taxon>Eukaryota</taxon>
        <taxon>Fungi</taxon>
        <taxon>Dikarya</taxon>
        <taxon>Ascomycota</taxon>
        <taxon>Pezizomycotina</taxon>
        <taxon>Leotiomycetes</taxon>
        <taxon>Helotiales</taxon>
        <taxon>Hyaloscyphaceae</taxon>
        <taxon>Hyaloscypha</taxon>
        <taxon>Hyaloscypha variabilis</taxon>
    </lineage>
</organism>
<reference evidence="4 5" key="1">
    <citation type="submission" date="2016-04" db="EMBL/GenBank/DDBJ databases">
        <title>A degradative enzymes factory behind the ericoid mycorrhizal symbiosis.</title>
        <authorList>
            <consortium name="DOE Joint Genome Institute"/>
            <person name="Martino E."/>
            <person name="Morin E."/>
            <person name="Grelet G."/>
            <person name="Kuo A."/>
            <person name="Kohler A."/>
            <person name="Daghino S."/>
            <person name="Barry K."/>
            <person name="Choi C."/>
            <person name="Cichocki N."/>
            <person name="Clum A."/>
            <person name="Copeland A."/>
            <person name="Hainaut M."/>
            <person name="Haridas S."/>
            <person name="Labutti K."/>
            <person name="Lindquist E."/>
            <person name="Lipzen A."/>
            <person name="Khouja H.-R."/>
            <person name="Murat C."/>
            <person name="Ohm R."/>
            <person name="Olson A."/>
            <person name="Spatafora J."/>
            <person name="Veneault-Fourrey C."/>
            <person name="Henrissat B."/>
            <person name="Grigoriev I."/>
            <person name="Martin F."/>
            <person name="Perotto S."/>
        </authorList>
    </citation>
    <scope>NUCLEOTIDE SEQUENCE [LARGE SCALE GENOMIC DNA]</scope>
    <source>
        <strain evidence="4 5">F</strain>
    </source>
</reference>
<gene>
    <name evidence="4" type="ORF">L207DRAFT_575672</name>
</gene>
<feature type="transmembrane region" description="Helical" evidence="3">
    <location>
        <begin position="1349"/>
        <end position="1369"/>
    </location>
</feature>
<keyword evidence="3" id="KW-1133">Transmembrane helix</keyword>
<accession>A0A2J6SE43</accession>
<name>A0A2J6SE43_HYAVF</name>
<evidence type="ECO:0000313" key="5">
    <source>
        <dbReference type="Proteomes" id="UP000235786"/>
    </source>
</evidence>
<feature type="region of interest" description="Disordered" evidence="2">
    <location>
        <begin position="1"/>
        <end position="20"/>
    </location>
</feature>
<dbReference type="STRING" id="1149755.A0A2J6SE43"/>
<dbReference type="EMBL" id="KZ613937">
    <property type="protein sequence ID" value="PMD49028.1"/>
    <property type="molecule type" value="Genomic_DNA"/>
</dbReference>
<proteinExistence type="predicted"/>
<evidence type="ECO:0000256" key="3">
    <source>
        <dbReference type="SAM" id="Phobius"/>
    </source>
</evidence>